<dbReference type="STRING" id="1523247.SAMN05660464_0426"/>
<protein>
    <submittedName>
        <fullName evidence="2">Pimeloyl-ACP methyl ester carboxylesterase</fullName>
    </submittedName>
</protein>
<evidence type="ECO:0000313" key="3">
    <source>
        <dbReference type="Proteomes" id="UP000198857"/>
    </source>
</evidence>
<accession>A0A1I5UYF7</accession>
<dbReference type="GO" id="GO:0047372">
    <property type="term" value="F:monoacylglycerol lipase activity"/>
    <property type="evidence" value="ECO:0007669"/>
    <property type="project" value="TreeGrafter"/>
</dbReference>
<dbReference type="InterPro" id="IPR000073">
    <property type="entry name" value="AB_hydrolase_1"/>
</dbReference>
<dbReference type="Proteomes" id="UP000198857">
    <property type="component" value="Unassembled WGS sequence"/>
</dbReference>
<dbReference type="PANTHER" id="PTHR43798:SF5">
    <property type="entry name" value="MONOACYLGLYCEROL LIPASE ABHD6"/>
    <property type="match status" value="1"/>
</dbReference>
<dbReference type="InterPro" id="IPR029058">
    <property type="entry name" value="AB_hydrolase_fold"/>
</dbReference>
<dbReference type="SUPFAM" id="SSF53474">
    <property type="entry name" value="alpha/beta-Hydrolases"/>
    <property type="match status" value="1"/>
</dbReference>
<dbReference type="Gene3D" id="3.40.50.1820">
    <property type="entry name" value="alpha/beta hydrolase"/>
    <property type="match status" value="1"/>
</dbReference>
<reference evidence="3" key="1">
    <citation type="submission" date="2016-10" db="EMBL/GenBank/DDBJ databases">
        <authorList>
            <person name="Varghese N."/>
            <person name="Submissions S."/>
        </authorList>
    </citation>
    <scope>NUCLEOTIDE SEQUENCE [LARGE SCALE GENOMIC DNA]</scope>
    <source>
        <strain evidence="3">DSM 44208</strain>
    </source>
</reference>
<sequence length="253" mass="25884">MSTRPGLALRSGGSGGDLLLLLHGLGATGAVWDRLLPLVERDWPGAWAVPDLRGHGRSPAEAPYGYGVHAADVAALAAGASRVTVLGHSFGGVVGAVLAGGWYGVEVARVVALGVKIDWTDDEVARARALAARPPQVFATAAEAAERHLRLAGLAGLVGPDHPVALAGVREVPEGGFAVAFDPRAFGAVGPSVEEVLSRAVAPLRLAAGSADPMVGPDAMRRVDPDAVLVEGAGHNAHWEAPEAVWRLLVSGF</sequence>
<name>A0A1I5UYF7_9ACTN</name>
<keyword evidence="3" id="KW-1185">Reference proteome</keyword>
<dbReference type="EMBL" id="FOWQ01000012">
    <property type="protein sequence ID" value="SFQ00077.1"/>
    <property type="molecule type" value="Genomic_DNA"/>
</dbReference>
<organism evidence="2 3">
    <name type="scientific">Geodermatophilus dictyosporus</name>
    <dbReference type="NCBI Taxonomy" id="1523247"/>
    <lineage>
        <taxon>Bacteria</taxon>
        <taxon>Bacillati</taxon>
        <taxon>Actinomycetota</taxon>
        <taxon>Actinomycetes</taxon>
        <taxon>Geodermatophilales</taxon>
        <taxon>Geodermatophilaceae</taxon>
        <taxon>Geodermatophilus</taxon>
    </lineage>
</organism>
<evidence type="ECO:0000259" key="1">
    <source>
        <dbReference type="Pfam" id="PF12697"/>
    </source>
</evidence>
<feature type="domain" description="AB hydrolase-1" evidence="1">
    <location>
        <begin position="19"/>
        <end position="246"/>
    </location>
</feature>
<dbReference type="Pfam" id="PF12697">
    <property type="entry name" value="Abhydrolase_6"/>
    <property type="match status" value="1"/>
</dbReference>
<dbReference type="GO" id="GO:0046464">
    <property type="term" value="P:acylglycerol catabolic process"/>
    <property type="evidence" value="ECO:0007669"/>
    <property type="project" value="TreeGrafter"/>
</dbReference>
<proteinExistence type="predicted"/>
<dbReference type="RefSeq" id="WP_169064709.1">
    <property type="nucleotide sequence ID" value="NZ_FOWQ01000012.1"/>
</dbReference>
<dbReference type="InterPro" id="IPR050266">
    <property type="entry name" value="AB_hydrolase_sf"/>
</dbReference>
<gene>
    <name evidence="2" type="ORF">SAMN05660464_0426</name>
</gene>
<dbReference type="PANTHER" id="PTHR43798">
    <property type="entry name" value="MONOACYLGLYCEROL LIPASE"/>
    <property type="match status" value="1"/>
</dbReference>
<dbReference type="GO" id="GO:0016020">
    <property type="term" value="C:membrane"/>
    <property type="evidence" value="ECO:0007669"/>
    <property type="project" value="TreeGrafter"/>
</dbReference>
<evidence type="ECO:0000313" key="2">
    <source>
        <dbReference type="EMBL" id="SFQ00077.1"/>
    </source>
</evidence>
<dbReference type="AlphaFoldDB" id="A0A1I5UYF7"/>